<accession>A0ABP8MQ21</accession>
<feature type="signal peptide" evidence="1">
    <location>
        <begin position="1"/>
        <end position="28"/>
    </location>
</feature>
<dbReference type="EMBL" id="BAABGA010000029">
    <property type="protein sequence ID" value="GAA4452989.1"/>
    <property type="molecule type" value="Genomic_DNA"/>
</dbReference>
<sequence length="208" mass="22703">MRAIEVFFQVSRGFVAALFLITSPVAIAADVTAVEEEWQLNLNSPNASRSSPQLNCMISTIGVSESYYTILLINQNAFGGGGLELQLWNGLVMLDSSGLGTFASLATADEKIQWTTRMELDSNGLLKVQILNGTSTTWGKFGGKSNLLVSTQTTLANLNTYDPNITANSSGVEFGNQRVNKLILRKVRVYTNNKKSIEQAVDRVVFEN</sequence>
<protein>
    <submittedName>
        <fullName evidence="2">Uncharacterized protein</fullName>
    </submittedName>
</protein>
<feature type="chain" id="PRO_5045746031" evidence="1">
    <location>
        <begin position="29"/>
        <end position="208"/>
    </location>
</feature>
<keyword evidence="1" id="KW-0732">Signal</keyword>
<evidence type="ECO:0000313" key="3">
    <source>
        <dbReference type="Proteomes" id="UP001500840"/>
    </source>
</evidence>
<reference evidence="3" key="1">
    <citation type="journal article" date="2019" name="Int. J. Syst. Evol. Microbiol.">
        <title>The Global Catalogue of Microorganisms (GCM) 10K type strain sequencing project: providing services to taxonomists for standard genome sequencing and annotation.</title>
        <authorList>
            <consortium name="The Broad Institute Genomics Platform"/>
            <consortium name="The Broad Institute Genome Sequencing Center for Infectious Disease"/>
            <person name="Wu L."/>
            <person name="Ma J."/>
        </authorList>
    </citation>
    <scope>NUCLEOTIDE SEQUENCE [LARGE SCALE GENOMIC DNA]</scope>
    <source>
        <strain evidence="3">JCM 17759</strain>
    </source>
</reference>
<gene>
    <name evidence="2" type="ORF">GCM10023156_23230</name>
</gene>
<keyword evidence="3" id="KW-1185">Reference proteome</keyword>
<comment type="caution">
    <text evidence="2">The sequence shown here is derived from an EMBL/GenBank/DDBJ whole genome shotgun (WGS) entry which is preliminary data.</text>
</comment>
<proteinExistence type="predicted"/>
<name>A0ABP8MQ21_9BACT</name>
<evidence type="ECO:0000313" key="2">
    <source>
        <dbReference type="EMBL" id="GAA4452989.1"/>
    </source>
</evidence>
<evidence type="ECO:0000256" key="1">
    <source>
        <dbReference type="SAM" id="SignalP"/>
    </source>
</evidence>
<organism evidence="2 3">
    <name type="scientific">Novipirellula rosea</name>
    <dbReference type="NCBI Taxonomy" id="1031540"/>
    <lineage>
        <taxon>Bacteria</taxon>
        <taxon>Pseudomonadati</taxon>
        <taxon>Planctomycetota</taxon>
        <taxon>Planctomycetia</taxon>
        <taxon>Pirellulales</taxon>
        <taxon>Pirellulaceae</taxon>
        <taxon>Novipirellula</taxon>
    </lineage>
</organism>
<dbReference type="Proteomes" id="UP001500840">
    <property type="component" value="Unassembled WGS sequence"/>
</dbReference>